<evidence type="ECO:0000256" key="8">
    <source>
        <dbReference type="ARBA" id="ARBA00023224"/>
    </source>
</evidence>
<feature type="transmembrane region" description="Helical" evidence="10">
    <location>
        <begin position="155"/>
        <end position="176"/>
    </location>
</feature>
<dbReference type="AlphaFoldDB" id="A0A8B7Z9F6"/>
<dbReference type="Pfam" id="PF00001">
    <property type="entry name" value="7tm_1"/>
    <property type="match status" value="1"/>
</dbReference>
<dbReference type="PANTHER" id="PTHR24228">
    <property type="entry name" value="B2 BRADYKININ RECEPTOR/ANGIOTENSIN II RECEPTOR"/>
    <property type="match status" value="1"/>
</dbReference>
<comment type="subcellular location">
    <subcellularLocation>
        <location evidence="1">Cell membrane</location>
        <topology evidence="1">Multi-pass membrane protein</topology>
    </subcellularLocation>
</comment>
<dbReference type="OMA" id="CFSPIQF"/>
<evidence type="ECO:0000313" key="13">
    <source>
        <dbReference type="RefSeq" id="XP_022102304.1"/>
    </source>
</evidence>
<keyword evidence="7 9" id="KW-0675">Receptor</keyword>
<keyword evidence="8 9" id="KW-0807">Transducer</keyword>
<dbReference type="GeneID" id="110985532"/>
<accession>A0A8B7Z9F6</accession>
<organism evidence="12 13">
    <name type="scientific">Acanthaster planci</name>
    <name type="common">Crown-of-thorns starfish</name>
    <dbReference type="NCBI Taxonomy" id="133434"/>
    <lineage>
        <taxon>Eukaryota</taxon>
        <taxon>Metazoa</taxon>
        <taxon>Echinodermata</taxon>
        <taxon>Eleutherozoa</taxon>
        <taxon>Asterozoa</taxon>
        <taxon>Asteroidea</taxon>
        <taxon>Valvatacea</taxon>
        <taxon>Valvatida</taxon>
        <taxon>Acanthasteridae</taxon>
        <taxon>Acanthaster</taxon>
    </lineage>
</organism>
<evidence type="ECO:0000256" key="3">
    <source>
        <dbReference type="ARBA" id="ARBA00022692"/>
    </source>
</evidence>
<evidence type="ECO:0000256" key="7">
    <source>
        <dbReference type="ARBA" id="ARBA00023170"/>
    </source>
</evidence>
<dbReference type="InterPro" id="IPR017452">
    <property type="entry name" value="GPCR_Rhodpsn_7TM"/>
</dbReference>
<dbReference type="PROSITE" id="PS00237">
    <property type="entry name" value="G_PROTEIN_RECEP_F1_1"/>
    <property type="match status" value="1"/>
</dbReference>
<keyword evidence="5 9" id="KW-0297">G-protein coupled receptor</keyword>
<protein>
    <submittedName>
        <fullName evidence="13">G-protein coupled receptor moody-like</fullName>
    </submittedName>
</protein>
<evidence type="ECO:0000259" key="11">
    <source>
        <dbReference type="PROSITE" id="PS50262"/>
    </source>
</evidence>
<evidence type="ECO:0000256" key="9">
    <source>
        <dbReference type="RuleBase" id="RU000688"/>
    </source>
</evidence>
<evidence type="ECO:0000256" key="1">
    <source>
        <dbReference type="ARBA" id="ARBA00004651"/>
    </source>
</evidence>
<feature type="domain" description="G-protein coupled receptors family 1 profile" evidence="11">
    <location>
        <begin position="53"/>
        <end position="319"/>
    </location>
</feature>
<evidence type="ECO:0000256" key="10">
    <source>
        <dbReference type="SAM" id="Phobius"/>
    </source>
</evidence>
<dbReference type="Proteomes" id="UP000694845">
    <property type="component" value="Unplaced"/>
</dbReference>
<evidence type="ECO:0000313" key="12">
    <source>
        <dbReference type="Proteomes" id="UP000694845"/>
    </source>
</evidence>
<dbReference type="GO" id="GO:0004930">
    <property type="term" value="F:G protein-coupled receptor activity"/>
    <property type="evidence" value="ECO:0007669"/>
    <property type="project" value="UniProtKB-KW"/>
</dbReference>
<evidence type="ECO:0000256" key="5">
    <source>
        <dbReference type="ARBA" id="ARBA00023040"/>
    </source>
</evidence>
<keyword evidence="3 9" id="KW-0812">Transmembrane</keyword>
<name>A0A8B7Z9F6_ACAPL</name>
<dbReference type="SUPFAM" id="SSF81321">
    <property type="entry name" value="Family A G protein-coupled receptor-like"/>
    <property type="match status" value="1"/>
</dbReference>
<dbReference type="OrthoDB" id="10044919at2759"/>
<dbReference type="GO" id="GO:0005886">
    <property type="term" value="C:plasma membrane"/>
    <property type="evidence" value="ECO:0007669"/>
    <property type="project" value="UniProtKB-SubCell"/>
</dbReference>
<feature type="transmembrane region" description="Helical" evidence="10">
    <location>
        <begin position="271"/>
        <end position="290"/>
    </location>
</feature>
<proteinExistence type="inferred from homology"/>
<keyword evidence="6 10" id="KW-0472">Membrane</keyword>
<keyword evidence="4 10" id="KW-1133">Transmembrane helix</keyword>
<reference evidence="13" key="1">
    <citation type="submission" date="2025-08" db="UniProtKB">
        <authorList>
            <consortium name="RefSeq"/>
        </authorList>
    </citation>
    <scope>IDENTIFICATION</scope>
</reference>
<evidence type="ECO:0000256" key="6">
    <source>
        <dbReference type="ARBA" id="ARBA00023136"/>
    </source>
</evidence>
<dbReference type="PANTHER" id="PTHR24228:SF72">
    <property type="entry name" value="G-PROTEIN COUPLED RECEPTORS FAMILY 1 PROFILE DOMAIN-CONTAINING PROTEIN"/>
    <property type="match status" value="1"/>
</dbReference>
<comment type="similarity">
    <text evidence="9">Belongs to the G-protein coupled receptor 1 family.</text>
</comment>
<dbReference type="KEGG" id="aplc:110985532"/>
<dbReference type="RefSeq" id="XP_022102304.1">
    <property type="nucleotide sequence ID" value="XM_022246612.1"/>
</dbReference>
<dbReference type="Gene3D" id="1.20.1070.10">
    <property type="entry name" value="Rhodopsin 7-helix transmembrane proteins"/>
    <property type="match status" value="1"/>
</dbReference>
<evidence type="ECO:0000256" key="4">
    <source>
        <dbReference type="ARBA" id="ARBA00022989"/>
    </source>
</evidence>
<evidence type="ECO:0000256" key="2">
    <source>
        <dbReference type="ARBA" id="ARBA00022475"/>
    </source>
</evidence>
<dbReference type="SMART" id="SM01381">
    <property type="entry name" value="7TM_GPCR_Srsx"/>
    <property type="match status" value="1"/>
</dbReference>
<keyword evidence="12" id="KW-1185">Reference proteome</keyword>
<sequence length="337" mass="38171">MHRLFTALNSNETDYKIPDMSPGPTTSRAYMHYYERQIIASLCIISAVVGAVGNCLVIAAMFKSKKLRTVTNVFVANLSVSDLLACLFQPWEAVAVLDEGDKWLSHANWICVTSIAVLCLSYGSSFNNLTLIALNRWIGITKPKATARRIYSRRNIACMLVFSWAFPLSLILIPLLSDFGELGYEPLYSVCGFVRANNNSLTYSFVFSMCFSPIQFVILVFCYASIFWYVRKKSKTMARLEIDSVSGGVCSLEREVRRKLWKRRIAVTKNLVYIVSAFIICQLPFVIAISQQASDWAIRMTMYAVAILFLNSSINPIIYAVSHPDFKETFNDMFCRK</sequence>
<feature type="transmembrane region" description="Helical" evidence="10">
    <location>
        <begin position="38"/>
        <end position="62"/>
    </location>
</feature>
<keyword evidence="2" id="KW-1003">Cell membrane</keyword>
<dbReference type="InterPro" id="IPR000276">
    <property type="entry name" value="GPCR_Rhodpsn"/>
</dbReference>
<dbReference type="PRINTS" id="PR00237">
    <property type="entry name" value="GPCRRHODOPSN"/>
</dbReference>
<feature type="transmembrane region" description="Helical" evidence="10">
    <location>
        <begin position="205"/>
        <end position="230"/>
    </location>
</feature>
<gene>
    <name evidence="13" type="primary">LOC110985532</name>
</gene>
<dbReference type="CDD" id="cd00637">
    <property type="entry name" value="7tm_classA_rhodopsin-like"/>
    <property type="match status" value="1"/>
</dbReference>
<feature type="transmembrane region" description="Helical" evidence="10">
    <location>
        <begin position="302"/>
        <end position="321"/>
    </location>
</feature>
<feature type="transmembrane region" description="Helical" evidence="10">
    <location>
        <begin position="107"/>
        <end position="134"/>
    </location>
</feature>
<dbReference type="PROSITE" id="PS50262">
    <property type="entry name" value="G_PROTEIN_RECEP_F1_2"/>
    <property type="match status" value="1"/>
</dbReference>